<evidence type="ECO:0000313" key="1">
    <source>
        <dbReference type="EMBL" id="OLF12014.1"/>
    </source>
</evidence>
<gene>
    <name evidence="1" type="ORF">BLA60_08260</name>
</gene>
<organism evidence="1 2">
    <name type="scientific">Actinophytocola xinjiangensis</name>
    <dbReference type="NCBI Taxonomy" id="485602"/>
    <lineage>
        <taxon>Bacteria</taxon>
        <taxon>Bacillati</taxon>
        <taxon>Actinomycetota</taxon>
        <taxon>Actinomycetes</taxon>
        <taxon>Pseudonocardiales</taxon>
        <taxon>Pseudonocardiaceae</taxon>
    </lineage>
</organism>
<dbReference type="AlphaFoldDB" id="A0A7Z0WQ29"/>
<accession>A0A7Z0WQ29</accession>
<comment type="caution">
    <text evidence="1">The sequence shown here is derived from an EMBL/GenBank/DDBJ whole genome shotgun (WGS) entry which is preliminary data.</text>
</comment>
<dbReference type="EMBL" id="MSIF01000003">
    <property type="protein sequence ID" value="OLF12014.1"/>
    <property type="molecule type" value="Genomic_DNA"/>
</dbReference>
<dbReference type="SUPFAM" id="SSF158791">
    <property type="entry name" value="MgtE N-terminal domain-like"/>
    <property type="match status" value="1"/>
</dbReference>
<sequence length="300" mass="32722">MSPGSSGGELMVTDLATKAELVKLARTLDLPTEDLRFAATLDQHQIRRLRERVVAALYDEHRTVFQRVATITTLLPTPVNVRIALRAFTPYLAARIAGEMAPDKAAELADRMPVDYLAEASPHLDPRRAVALVARMRPDRAVAVVLELVVRGEYVTLGRLLDAATSWLVREVVTVISEDALLRIAFYAESDDQLTRTVALLPDDRLRRVVAHALDEPTDLHAVALSVIDRLTDDALRGRLAGYAAEADDRTLTTLLHSAVAEGALGQLGRAVAAMDAPARRRVLALPAIGGRLSELLRRG</sequence>
<evidence type="ECO:0000313" key="2">
    <source>
        <dbReference type="Proteomes" id="UP000185696"/>
    </source>
</evidence>
<keyword evidence="2" id="KW-1185">Reference proteome</keyword>
<protein>
    <submittedName>
        <fullName evidence="1">Uncharacterized protein</fullName>
    </submittedName>
</protein>
<dbReference type="Proteomes" id="UP000185696">
    <property type="component" value="Unassembled WGS sequence"/>
</dbReference>
<reference evidence="1 2" key="1">
    <citation type="submission" date="2016-12" db="EMBL/GenBank/DDBJ databases">
        <title>The draft genome sequence of Actinophytocola xinjiangensis.</title>
        <authorList>
            <person name="Wang W."/>
            <person name="Yuan L."/>
        </authorList>
    </citation>
    <scope>NUCLEOTIDE SEQUENCE [LARGE SCALE GENOMIC DNA]</scope>
    <source>
        <strain evidence="1 2">CGMCC 4.4663</strain>
    </source>
</reference>
<proteinExistence type="predicted"/>
<name>A0A7Z0WQ29_9PSEU</name>